<keyword evidence="1" id="KW-0479">Metal-binding</keyword>
<dbReference type="Pfam" id="PF12906">
    <property type="entry name" value="RINGv"/>
    <property type="match status" value="1"/>
</dbReference>
<feature type="compositionally biased region" description="Basic and acidic residues" evidence="4">
    <location>
        <begin position="475"/>
        <end position="487"/>
    </location>
</feature>
<evidence type="ECO:0000259" key="6">
    <source>
        <dbReference type="PROSITE" id="PS51292"/>
    </source>
</evidence>
<dbReference type="EMBL" id="KZ305054">
    <property type="protein sequence ID" value="PIA34531.1"/>
    <property type="molecule type" value="Genomic_DNA"/>
</dbReference>
<feature type="region of interest" description="Disordered" evidence="4">
    <location>
        <begin position="169"/>
        <end position="197"/>
    </location>
</feature>
<dbReference type="AlphaFoldDB" id="A0A2G5CTD4"/>
<keyword evidence="5" id="KW-0472">Membrane</keyword>
<dbReference type="Proteomes" id="UP000230069">
    <property type="component" value="Unassembled WGS sequence"/>
</dbReference>
<feature type="compositionally biased region" description="Polar residues" evidence="4">
    <location>
        <begin position="99"/>
        <end position="108"/>
    </location>
</feature>
<keyword evidence="8" id="KW-1185">Reference proteome</keyword>
<dbReference type="GO" id="GO:0008270">
    <property type="term" value="F:zinc ion binding"/>
    <property type="evidence" value="ECO:0007669"/>
    <property type="project" value="UniProtKB-KW"/>
</dbReference>
<organism evidence="7 8">
    <name type="scientific">Aquilegia coerulea</name>
    <name type="common">Rocky mountain columbine</name>
    <dbReference type="NCBI Taxonomy" id="218851"/>
    <lineage>
        <taxon>Eukaryota</taxon>
        <taxon>Viridiplantae</taxon>
        <taxon>Streptophyta</taxon>
        <taxon>Embryophyta</taxon>
        <taxon>Tracheophyta</taxon>
        <taxon>Spermatophyta</taxon>
        <taxon>Magnoliopsida</taxon>
        <taxon>Ranunculales</taxon>
        <taxon>Ranunculaceae</taxon>
        <taxon>Thalictroideae</taxon>
        <taxon>Aquilegia</taxon>
    </lineage>
</organism>
<evidence type="ECO:0000256" key="2">
    <source>
        <dbReference type="ARBA" id="ARBA00022771"/>
    </source>
</evidence>
<feature type="transmembrane region" description="Helical" evidence="5">
    <location>
        <begin position="409"/>
        <end position="431"/>
    </location>
</feature>
<dbReference type="PROSITE" id="PS51292">
    <property type="entry name" value="ZF_RING_CH"/>
    <property type="match status" value="1"/>
</dbReference>
<keyword evidence="5" id="KW-0812">Transmembrane</keyword>
<dbReference type="Gene3D" id="3.30.40.10">
    <property type="entry name" value="Zinc/RING finger domain, C3HC4 (zinc finger)"/>
    <property type="match status" value="1"/>
</dbReference>
<dbReference type="PANTHER" id="PTHR46158">
    <property type="entry name" value="OS02G0165000 PROTEIN"/>
    <property type="match status" value="1"/>
</dbReference>
<keyword evidence="5" id="KW-1133">Transmembrane helix</keyword>
<evidence type="ECO:0000256" key="3">
    <source>
        <dbReference type="ARBA" id="ARBA00022833"/>
    </source>
</evidence>
<accession>A0A2G5CTD4</accession>
<feature type="transmembrane region" description="Helical" evidence="5">
    <location>
        <begin position="380"/>
        <end position="397"/>
    </location>
</feature>
<evidence type="ECO:0000313" key="8">
    <source>
        <dbReference type="Proteomes" id="UP000230069"/>
    </source>
</evidence>
<dbReference type="STRING" id="218851.A0A2G5CTD4"/>
<keyword evidence="2" id="KW-0863">Zinc-finger</keyword>
<dbReference type="CDD" id="cd16495">
    <property type="entry name" value="RING_CH-C4HC3_MARCH"/>
    <property type="match status" value="1"/>
</dbReference>
<reference evidence="7 8" key="1">
    <citation type="submission" date="2017-09" db="EMBL/GenBank/DDBJ databases">
        <title>WGS assembly of Aquilegia coerulea Goldsmith.</title>
        <authorList>
            <person name="Hodges S."/>
            <person name="Kramer E."/>
            <person name="Nordborg M."/>
            <person name="Tomkins J."/>
            <person name="Borevitz J."/>
            <person name="Derieg N."/>
            <person name="Yan J."/>
            <person name="Mihaltcheva S."/>
            <person name="Hayes R.D."/>
            <person name="Rokhsar D."/>
        </authorList>
    </citation>
    <scope>NUCLEOTIDE SEQUENCE [LARGE SCALE GENOMIC DNA]</scope>
    <source>
        <strain evidence="8">cv. Goldsmith</strain>
    </source>
</reference>
<evidence type="ECO:0000256" key="5">
    <source>
        <dbReference type="SAM" id="Phobius"/>
    </source>
</evidence>
<feature type="domain" description="RING-CH-type" evidence="6">
    <location>
        <begin position="260"/>
        <end position="322"/>
    </location>
</feature>
<dbReference type="SMART" id="SM00744">
    <property type="entry name" value="RINGv"/>
    <property type="match status" value="1"/>
</dbReference>
<protein>
    <recommendedName>
        <fullName evidence="6">RING-CH-type domain-containing protein</fullName>
    </recommendedName>
</protein>
<dbReference type="InterPro" id="IPR013083">
    <property type="entry name" value="Znf_RING/FYVE/PHD"/>
</dbReference>
<feature type="region of interest" description="Disordered" evidence="4">
    <location>
        <begin position="70"/>
        <end position="108"/>
    </location>
</feature>
<feature type="transmembrane region" description="Helical" evidence="5">
    <location>
        <begin position="437"/>
        <end position="458"/>
    </location>
</feature>
<dbReference type="InParanoid" id="A0A2G5CTD4"/>
<dbReference type="SUPFAM" id="SSF57850">
    <property type="entry name" value="RING/U-box"/>
    <property type="match status" value="1"/>
</dbReference>
<dbReference type="FunCoup" id="A0A2G5CTD4">
    <property type="interactions" value="986"/>
</dbReference>
<dbReference type="InterPro" id="IPR011016">
    <property type="entry name" value="Znf_RING-CH"/>
</dbReference>
<evidence type="ECO:0000313" key="7">
    <source>
        <dbReference type="EMBL" id="PIA34531.1"/>
    </source>
</evidence>
<feature type="region of interest" description="Disordered" evidence="4">
    <location>
        <begin position="472"/>
        <end position="510"/>
    </location>
</feature>
<keyword evidence="3" id="KW-0862">Zinc</keyword>
<evidence type="ECO:0000256" key="1">
    <source>
        <dbReference type="ARBA" id="ARBA00022723"/>
    </source>
</evidence>
<proteinExistence type="predicted"/>
<feature type="region of interest" description="Disordered" evidence="4">
    <location>
        <begin position="19"/>
        <end position="44"/>
    </location>
</feature>
<sequence length="525" mass="57995">MVVEEEIISDEIACKTTSVVPNHQEAKESTGITDDIQSAQQRKRQKLQNLHLNIPSKTLNLSSPEFMKIDMPPTPSPSAAEVKFPPEPSTPARIDDSPGPSTSRARSSIKSLLPRLSFKFRNSTAEIEKAVILAVGESSTLVQEKAFVSRSSSLTKIFSHKVGRTSSLPVGTVVHSNPESRHGGSMVDPMTPTKQEPQRHIVRSLSVPMNKAVSIRRSDSLGAIFRVISTTPRVMVGSGAILDTSTLATDAENNDGDGEDIPAEEAVCRICMVELSEGGDTFKMECSCKGELALAHKECVVKWFSIKGNKNCDVCKQEVQNLPVTLLRIPTNQTLHVQNISQQTSQQYRVWQDVPVLVIVSMLAYFCFLEQLLITKMGSGAIAISLPFSCILGLLASMTSSTMVVRRFVWVYASVQFLLVVLFAHVFYSLFHVQPVLSILLSTFAGFGVAMTLNTILVEVLRWRRRVRAGNLQHHSQETPHEERLSEPAHSPQTNPQQERLTEAGYSPPTHHEIDIEIPVVQRLN</sequence>
<feature type="compositionally biased region" description="Polar residues" evidence="4">
    <location>
        <begin position="30"/>
        <end position="40"/>
    </location>
</feature>
<gene>
    <name evidence="7" type="ORF">AQUCO_03700067v1</name>
</gene>
<dbReference type="PANTHER" id="PTHR46158:SF1">
    <property type="entry name" value="RING_U-BOX SUPERFAMILY PROTEIN"/>
    <property type="match status" value="1"/>
</dbReference>
<name>A0A2G5CTD4_AQUCA</name>
<dbReference type="OrthoDB" id="435038at2759"/>
<evidence type="ECO:0000256" key="4">
    <source>
        <dbReference type="SAM" id="MobiDB-lite"/>
    </source>
</evidence>